<dbReference type="EMBL" id="JWIT01000003">
    <property type="protein sequence ID" value="KJF74264.1"/>
    <property type="molecule type" value="Genomic_DNA"/>
</dbReference>
<evidence type="ECO:0000256" key="2">
    <source>
        <dbReference type="ARBA" id="ARBA00022448"/>
    </source>
</evidence>
<comment type="caution">
    <text evidence="9">The sequence shown here is derived from an EMBL/GenBank/DDBJ whole genome shotgun (WGS) entry which is preliminary data.</text>
</comment>
<keyword evidence="3 7" id="KW-0812">Transmembrane</keyword>
<evidence type="ECO:0000259" key="8">
    <source>
        <dbReference type="PROSITE" id="PS50850"/>
    </source>
</evidence>
<keyword evidence="2" id="KW-0813">Transport</keyword>
<feature type="transmembrane region" description="Helical" evidence="7">
    <location>
        <begin position="134"/>
        <end position="153"/>
    </location>
</feature>
<feature type="domain" description="Major facilitator superfamily (MFS) profile" evidence="8">
    <location>
        <begin position="68"/>
        <end position="567"/>
    </location>
</feature>
<keyword evidence="4 7" id="KW-1133">Transmembrane helix</keyword>
<feature type="transmembrane region" description="Helical" evidence="7">
    <location>
        <begin position="545"/>
        <end position="566"/>
    </location>
</feature>
<name>A0ABR5DB24_9HYPH</name>
<evidence type="ECO:0000313" key="9">
    <source>
        <dbReference type="EMBL" id="KJF74264.1"/>
    </source>
</evidence>
<evidence type="ECO:0000313" key="10">
    <source>
        <dbReference type="Proteomes" id="UP000032564"/>
    </source>
</evidence>
<dbReference type="PANTHER" id="PTHR42718:SF9">
    <property type="entry name" value="MAJOR FACILITATOR SUPERFAMILY MULTIDRUG TRANSPORTER MFSC"/>
    <property type="match status" value="1"/>
</dbReference>
<dbReference type="Gene3D" id="1.20.1250.20">
    <property type="entry name" value="MFS general substrate transporter like domains"/>
    <property type="match status" value="1"/>
</dbReference>
<gene>
    <name evidence="9" type="ORF">RP75_03760</name>
</gene>
<reference evidence="9 10" key="1">
    <citation type="submission" date="2014-12" db="EMBL/GenBank/DDBJ databases">
        <authorList>
            <person name="Kuzmanovic N."/>
            <person name="Pulawska J."/>
            <person name="Obradovic A."/>
        </authorList>
    </citation>
    <scope>NUCLEOTIDE SEQUENCE [LARGE SCALE GENOMIC DNA]</scope>
    <source>
        <strain evidence="9 10">KFB 330</strain>
    </source>
</reference>
<comment type="subcellular location">
    <subcellularLocation>
        <location evidence="1">Membrane</location>
        <topology evidence="1">Multi-pass membrane protein</topology>
    </subcellularLocation>
</comment>
<sequence length="585" mass="63615">MSTVVPQTADEAASENAEATVKPADVQKEDAAAPQVTSSANPDGTAPEPATPVAPQPVERPVWLRLCFIFAGLAFFITQGLGMNLVMANLYQLQGEFSATVAEVAWLSAAYMAPYATFSIALFKVRTQYGLRPFAELSIIVFVVASCLNLFVTDLHSAIVIRFFSGMAAAPLSSLGFLYILEAFPPARKFSLGFSIALTGTLLSAPLARIVSPSLLEIGGWNALYTMEMGFALISLALIYMLKVTPPPRAKVIERTDILSYLLFAGGLGCLAVMLTLGRFYWWFETWWLGVLLATSITLLTLMVFIELPRKNPLLDLRWIFSKTNLHVIAVLLIYRAVSSEQSSTAVSFYQQLGLLNDQTISLYALVLLATVLGGAACAWLMLTKYVDTAHVIALTLIAAGAFMDSQSNNLTRPGEMYLSQMMIAFGAAMFLPPVMAKGFAAALARGAPYLVNFITIFLFTQITGSMLMTGLLGSFVTLREKFHSNILVENILLTNPVVAQRVSQLSGAYSHVITDPALLKAEGLSLLGQQVTREAYVLAYNDTFLLISTVAALALMALLLHLAWLRIRPRFFRDNVDAAPAPQS</sequence>
<feature type="transmembrane region" description="Helical" evidence="7">
    <location>
        <begin position="104"/>
        <end position="122"/>
    </location>
</feature>
<feature type="transmembrane region" description="Helical" evidence="7">
    <location>
        <begin position="449"/>
        <end position="473"/>
    </location>
</feature>
<evidence type="ECO:0000256" key="5">
    <source>
        <dbReference type="ARBA" id="ARBA00023136"/>
    </source>
</evidence>
<feature type="transmembrane region" description="Helical" evidence="7">
    <location>
        <begin position="320"/>
        <end position="338"/>
    </location>
</feature>
<feature type="transmembrane region" description="Helical" evidence="7">
    <location>
        <begin position="62"/>
        <end position="84"/>
    </location>
</feature>
<feature type="transmembrane region" description="Helical" evidence="7">
    <location>
        <begin position="287"/>
        <end position="308"/>
    </location>
</feature>
<feature type="region of interest" description="Disordered" evidence="6">
    <location>
        <begin position="1"/>
        <end position="54"/>
    </location>
</feature>
<evidence type="ECO:0000256" key="6">
    <source>
        <dbReference type="SAM" id="MobiDB-lite"/>
    </source>
</evidence>
<feature type="transmembrane region" description="Helical" evidence="7">
    <location>
        <begin position="192"/>
        <end position="211"/>
    </location>
</feature>
<dbReference type="RefSeq" id="WP_045015821.1">
    <property type="nucleotide sequence ID" value="NZ_CP166104.1"/>
</dbReference>
<evidence type="ECO:0000256" key="4">
    <source>
        <dbReference type="ARBA" id="ARBA00022989"/>
    </source>
</evidence>
<proteinExistence type="predicted"/>
<feature type="transmembrane region" description="Helical" evidence="7">
    <location>
        <begin position="223"/>
        <end position="242"/>
    </location>
</feature>
<dbReference type="InterPro" id="IPR011701">
    <property type="entry name" value="MFS"/>
</dbReference>
<evidence type="ECO:0000256" key="7">
    <source>
        <dbReference type="SAM" id="Phobius"/>
    </source>
</evidence>
<dbReference type="PROSITE" id="PS50850">
    <property type="entry name" value="MFS"/>
    <property type="match status" value="1"/>
</dbReference>
<feature type="transmembrane region" description="Helical" evidence="7">
    <location>
        <begin position="258"/>
        <end position="281"/>
    </location>
</feature>
<feature type="transmembrane region" description="Helical" evidence="7">
    <location>
        <begin position="390"/>
        <end position="406"/>
    </location>
</feature>
<dbReference type="Proteomes" id="UP000032564">
    <property type="component" value="Unassembled WGS sequence"/>
</dbReference>
<protein>
    <submittedName>
        <fullName evidence="9">MFS transporter</fullName>
    </submittedName>
</protein>
<keyword evidence="5 7" id="KW-0472">Membrane</keyword>
<evidence type="ECO:0000256" key="1">
    <source>
        <dbReference type="ARBA" id="ARBA00004141"/>
    </source>
</evidence>
<dbReference type="SUPFAM" id="SSF103473">
    <property type="entry name" value="MFS general substrate transporter"/>
    <property type="match status" value="1"/>
</dbReference>
<feature type="transmembrane region" description="Helical" evidence="7">
    <location>
        <begin position="418"/>
        <end position="437"/>
    </location>
</feature>
<dbReference type="InterPro" id="IPR020846">
    <property type="entry name" value="MFS_dom"/>
</dbReference>
<evidence type="ECO:0000256" key="3">
    <source>
        <dbReference type="ARBA" id="ARBA00022692"/>
    </source>
</evidence>
<dbReference type="PANTHER" id="PTHR42718">
    <property type="entry name" value="MAJOR FACILITATOR SUPERFAMILY MULTIDRUG TRANSPORTER MFSC"/>
    <property type="match status" value="1"/>
</dbReference>
<organism evidence="9 10">
    <name type="scientific">Agrobacterium arsenijevicii</name>
    <dbReference type="NCBI Taxonomy" id="1585697"/>
    <lineage>
        <taxon>Bacteria</taxon>
        <taxon>Pseudomonadati</taxon>
        <taxon>Pseudomonadota</taxon>
        <taxon>Alphaproteobacteria</taxon>
        <taxon>Hyphomicrobiales</taxon>
        <taxon>Rhizobiaceae</taxon>
        <taxon>Rhizobium/Agrobacterium group</taxon>
        <taxon>Agrobacterium</taxon>
    </lineage>
</organism>
<accession>A0ABR5DB24</accession>
<dbReference type="Pfam" id="PF07690">
    <property type="entry name" value="MFS_1"/>
    <property type="match status" value="1"/>
</dbReference>
<feature type="transmembrane region" description="Helical" evidence="7">
    <location>
        <begin position="159"/>
        <end position="180"/>
    </location>
</feature>
<feature type="transmembrane region" description="Helical" evidence="7">
    <location>
        <begin position="361"/>
        <end position="383"/>
    </location>
</feature>
<keyword evidence="10" id="KW-1185">Reference proteome</keyword>
<dbReference type="InterPro" id="IPR036259">
    <property type="entry name" value="MFS_trans_sf"/>
</dbReference>